<gene>
    <name evidence="1" type="ORF">CERSUDRAFT_79422</name>
</gene>
<dbReference type="HOGENOM" id="CLU_2793762_0_0_1"/>
<organism evidence="1 2">
    <name type="scientific">Ceriporiopsis subvermispora (strain B)</name>
    <name type="common">White-rot fungus</name>
    <name type="synonym">Gelatoporia subvermispora</name>
    <dbReference type="NCBI Taxonomy" id="914234"/>
    <lineage>
        <taxon>Eukaryota</taxon>
        <taxon>Fungi</taxon>
        <taxon>Dikarya</taxon>
        <taxon>Basidiomycota</taxon>
        <taxon>Agaricomycotina</taxon>
        <taxon>Agaricomycetes</taxon>
        <taxon>Polyporales</taxon>
        <taxon>Gelatoporiaceae</taxon>
        <taxon>Gelatoporia</taxon>
    </lineage>
</organism>
<proteinExistence type="predicted"/>
<dbReference type="Proteomes" id="UP000016930">
    <property type="component" value="Unassembled WGS sequence"/>
</dbReference>
<keyword evidence="2" id="KW-1185">Reference proteome</keyword>
<dbReference type="AlphaFoldDB" id="M2RS90"/>
<name>M2RS90_CERS8</name>
<reference evidence="1 2" key="1">
    <citation type="journal article" date="2012" name="Proc. Natl. Acad. Sci. U.S.A.">
        <title>Comparative genomics of Ceriporiopsis subvermispora and Phanerochaete chrysosporium provide insight into selective ligninolysis.</title>
        <authorList>
            <person name="Fernandez-Fueyo E."/>
            <person name="Ruiz-Duenas F.J."/>
            <person name="Ferreira P."/>
            <person name="Floudas D."/>
            <person name="Hibbett D.S."/>
            <person name="Canessa P."/>
            <person name="Larrondo L.F."/>
            <person name="James T.Y."/>
            <person name="Seelenfreund D."/>
            <person name="Lobos S."/>
            <person name="Polanco R."/>
            <person name="Tello M."/>
            <person name="Honda Y."/>
            <person name="Watanabe T."/>
            <person name="Watanabe T."/>
            <person name="Ryu J.S."/>
            <person name="Kubicek C.P."/>
            <person name="Schmoll M."/>
            <person name="Gaskell J."/>
            <person name="Hammel K.E."/>
            <person name="St John F.J."/>
            <person name="Vanden Wymelenberg A."/>
            <person name="Sabat G."/>
            <person name="Splinter BonDurant S."/>
            <person name="Syed K."/>
            <person name="Yadav J.S."/>
            <person name="Doddapaneni H."/>
            <person name="Subramanian V."/>
            <person name="Lavin J.L."/>
            <person name="Oguiza J.A."/>
            <person name="Perez G."/>
            <person name="Pisabarro A.G."/>
            <person name="Ramirez L."/>
            <person name="Santoyo F."/>
            <person name="Master E."/>
            <person name="Coutinho P.M."/>
            <person name="Henrissat B."/>
            <person name="Lombard V."/>
            <person name="Magnuson J.K."/>
            <person name="Kuees U."/>
            <person name="Hori C."/>
            <person name="Igarashi K."/>
            <person name="Samejima M."/>
            <person name="Held B.W."/>
            <person name="Barry K.W."/>
            <person name="LaButti K.M."/>
            <person name="Lapidus A."/>
            <person name="Lindquist E.A."/>
            <person name="Lucas S.M."/>
            <person name="Riley R."/>
            <person name="Salamov A.A."/>
            <person name="Hoffmeister D."/>
            <person name="Schwenk D."/>
            <person name="Hadar Y."/>
            <person name="Yarden O."/>
            <person name="de Vries R.P."/>
            <person name="Wiebenga A."/>
            <person name="Stenlid J."/>
            <person name="Eastwood D."/>
            <person name="Grigoriev I.V."/>
            <person name="Berka R.M."/>
            <person name="Blanchette R.A."/>
            <person name="Kersten P."/>
            <person name="Martinez A.T."/>
            <person name="Vicuna R."/>
            <person name="Cullen D."/>
        </authorList>
    </citation>
    <scope>NUCLEOTIDE SEQUENCE [LARGE SCALE GENOMIC DNA]</scope>
    <source>
        <strain evidence="1 2">B</strain>
    </source>
</reference>
<accession>M2RS90</accession>
<sequence length="68" mass="7829">MPSLSWVARPQQQVAHVERMALWHVEDTRAGMGDVTFSVQQEHDAPGRELRYAERPYDAPCTHCRLLP</sequence>
<dbReference type="EMBL" id="KB445791">
    <property type="protein sequence ID" value="EMD41796.1"/>
    <property type="molecule type" value="Genomic_DNA"/>
</dbReference>
<evidence type="ECO:0000313" key="1">
    <source>
        <dbReference type="EMBL" id="EMD41796.1"/>
    </source>
</evidence>
<protein>
    <submittedName>
        <fullName evidence="1">Uncharacterized protein</fullName>
    </submittedName>
</protein>
<evidence type="ECO:0000313" key="2">
    <source>
        <dbReference type="Proteomes" id="UP000016930"/>
    </source>
</evidence>